<reference evidence="1 2" key="1">
    <citation type="submission" date="2016-01" db="EMBL/GenBank/DDBJ databases">
        <authorList>
            <person name="Manzoor S."/>
        </authorList>
    </citation>
    <scope>NUCLEOTIDE SEQUENCE [LARGE SCALE GENOMIC DNA]</scope>
    <source>
        <strain evidence="1">Methanoculleus sp MAB1</strain>
    </source>
</reference>
<name>A0A0X3BJI1_9EURY</name>
<dbReference type="AlphaFoldDB" id="A0A0X3BJI1"/>
<gene>
    <name evidence="1" type="ORF">MMAB1_1063</name>
</gene>
<organism evidence="1 2">
    <name type="scientific">Methanoculleus bourgensis</name>
    <dbReference type="NCBI Taxonomy" id="83986"/>
    <lineage>
        <taxon>Archaea</taxon>
        <taxon>Methanobacteriati</taxon>
        <taxon>Methanobacteriota</taxon>
        <taxon>Stenosarchaea group</taxon>
        <taxon>Methanomicrobia</taxon>
        <taxon>Methanomicrobiales</taxon>
        <taxon>Methanomicrobiaceae</taxon>
        <taxon>Methanoculleus</taxon>
    </lineage>
</organism>
<evidence type="ECO:0000313" key="1">
    <source>
        <dbReference type="EMBL" id="CVK32277.1"/>
    </source>
</evidence>
<proteinExistence type="predicted"/>
<sequence>MVLKVIPSGVNRKVFRRADHTEARHDLGLPHGATILFVTNGSPKKTWKNYRTLQPVLVEILKTGTKVLCLFLSDINPSEQIGNVKIRFIPCQ</sequence>
<dbReference type="GeneID" id="27137010"/>
<evidence type="ECO:0000313" key="2">
    <source>
        <dbReference type="Proteomes" id="UP000069850"/>
    </source>
</evidence>
<dbReference type="KEGG" id="mema:MMAB1_1063"/>
<dbReference type="Proteomes" id="UP000069850">
    <property type="component" value="Chromosome 1"/>
</dbReference>
<dbReference type="EMBL" id="LT158599">
    <property type="protein sequence ID" value="CVK32277.1"/>
    <property type="molecule type" value="Genomic_DNA"/>
</dbReference>
<accession>A0A0X3BJI1</accession>
<dbReference type="Gene3D" id="3.40.50.2000">
    <property type="entry name" value="Glycogen Phosphorylase B"/>
    <property type="match status" value="1"/>
</dbReference>
<dbReference type="RefSeq" id="WP_157203639.1">
    <property type="nucleotide sequence ID" value="NZ_LT158599.1"/>
</dbReference>
<dbReference type="OrthoDB" id="132546at2157"/>
<protein>
    <submittedName>
        <fullName evidence="1">Uncharacterized protein</fullName>
    </submittedName>
</protein>